<dbReference type="Proteomes" id="UP001431186">
    <property type="component" value="Chromosome"/>
</dbReference>
<dbReference type="InterPro" id="IPR003594">
    <property type="entry name" value="HATPase_dom"/>
</dbReference>
<keyword evidence="5" id="KW-0808">Transferase</keyword>
<keyword evidence="7" id="KW-0472">Membrane</keyword>
<keyword evidence="10" id="KW-1185">Reference proteome</keyword>
<dbReference type="Pfam" id="PF00512">
    <property type="entry name" value="HisKA"/>
    <property type="match status" value="1"/>
</dbReference>
<proteinExistence type="predicted"/>
<feature type="transmembrane region" description="Helical" evidence="7">
    <location>
        <begin position="82"/>
        <end position="103"/>
    </location>
</feature>
<dbReference type="InterPro" id="IPR036890">
    <property type="entry name" value="HATPase_C_sf"/>
</dbReference>
<reference evidence="9" key="1">
    <citation type="submission" date="2021-11" db="EMBL/GenBank/DDBJ databases">
        <title>Complete genome sequence of Atopobiaceae bacterium TOC12.</title>
        <authorList>
            <person name="Morinaga K."/>
            <person name="Kusada H."/>
            <person name="Tamaki H."/>
        </authorList>
    </citation>
    <scope>NUCLEOTIDE SEQUENCE</scope>
    <source>
        <strain evidence="9">TOC12</strain>
    </source>
</reference>
<dbReference type="KEGG" id="lcal:ATTO_06280"/>
<evidence type="ECO:0000313" key="10">
    <source>
        <dbReference type="Proteomes" id="UP001431186"/>
    </source>
</evidence>
<dbReference type="SMART" id="SM00387">
    <property type="entry name" value="HATPase_c"/>
    <property type="match status" value="1"/>
</dbReference>
<name>A0AAU9CFE9_9ACTN</name>
<comment type="subcellular location">
    <subcellularLocation>
        <location evidence="2">Cell membrane</location>
    </subcellularLocation>
</comment>
<keyword evidence="6" id="KW-0902">Two-component regulatory system</keyword>
<dbReference type="InterPro" id="IPR005467">
    <property type="entry name" value="His_kinase_dom"/>
</dbReference>
<dbReference type="CDD" id="cd00082">
    <property type="entry name" value="HisKA"/>
    <property type="match status" value="1"/>
</dbReference>
<keyword evidence="4" id="KW-0597">Phosphoprotein</keyword>
<dbReference type="AlphaFoldDB" id="A0AAU9CFE9"/>
<dbReference type="GO" id="GO:0005886">
    <property type="term" value="C:plasma membrane"/>
    <property type="evidence" value="ECO:0007669"/>
    <property type="project" value="UniProtKB-SubCell"/>
</dbReference>
<evidence type="ECO:0000256" key="2">
    <source>
        <dbReference type="ARBA" id="ARBA00004236"/>
    </source>
</evidence>
<dbReference type="EC" id="2.7.13.3" evidence="3"/>
<dbReference type="PRINTS" id="PR00344">
    <property type="entry name" value="BCTRLSENSOR"/>
</dbReference>
<dbReference type="InterPro" id="IPR036097">
    <property type="entry name" value="HisK_dim/P_sf"/>
</dbReference>
<dbReference type="Pfam" id="PF02518">
    <property type="entry name" value="HATPase_c"/>
    <property type="match status" value="1"/>
</dbReference>
<sequence>MSHIASVDKSGAVALADAVVAQAAEKPQLPKAGASEGTQSPQALGTYGFSGAYRYLFSADPKGERVTFLDCRRQLDQSWRSVATSVAMAAAGYGVASLIIVLASKQLVRPLVEAQRKQRRFITDASHELRTPLSIILANADLLELEGEGDPESIGDIKSQVRRMESLTDDLVALARLEEAHAQAKTGSVDLSAVVQEAIAPYEAVAAQQSKELIVEVAPGLVGSGSAPEMGSLVGILLDNAFKYSPEAASVQVGLAASKDGKSAELRVSNATCEPLDPAQLPALFDRFYRTGESRASETGGHGIGLAMAKALVGAAGGTIVATAPERSTFVIEVSLPLHKNVSCRREGDRRRKRRGVPNGSS</sequence>
<evidence type="ECO:0000256" key="7">
    <source>
        <dbReference type="SAM" id="Phobius"/>
    </source>
</evidence>
<dbReference type="EMBL" id="AP025285">
    <property type="protein sequence ID" value="BDC90756.1"/>
    <property type="molecule type" value="Genomic_DNA"/>
</dbReference>
<keyword evidence="7" id="KW-0812">Transmembrane</keyword>
<dbReference type="PROSITE" id="PS50109">
    <property type="entry name" value="HIS_KIN"/>
    <property type="match status" value="1"/>
</dbReference>
<feature type="domain" description="Histidine kinase" evidence="8">
    <location>
        <begin position="124"/>
        <end position="340"/>
    </location>
</feature>
<evidence type="ECO:0000313" key="9">
    <source>
        <dbReference type="EMBL" id="BDC90756.1"/>
    </source>
</evidence>
<gene>
    <name evidence="9" type="ORF">ATTO_06280</name>
</gene>
<evidence type="ECO:0000256" key="5">
    <source>
        <dbReference type="ARBA" id="ARBA00022777"/>
    </source>
</evidence>
<keyword evidence="7" id="KW-1133">Transmembrane helix</keyword>
<keyword evidence="5" id="KW-0418">Kinase</keyword>
<dbReference type="Gene3D" id="3.30.565.10">
    <property type="entry name" value="Histidine kinase-like ATPase, C-terminal domain"/>
    <property type="match status" value="1"/>
</dbReference>
<organism evidence="9 10">
    <name type="scientific">Leptogranulimonas caecicola</name>
    <dbReference type="NCBI Taxonomy" id="2894156"/>
    <lineage>
        <taxon>Bacteria</taxon>
        <taxon>Bacillati</taxon>
        <taxon>Actinomycetota</taxon>
        <taxon>Coriobacteriia</taxon>
        <taxon>Coriobacteriales</taxon>
        <taxon>Kribbibacteriaceae</taxon>
        <taxon>Leptogranulimonas</taxon>
    </lineage>
</organism>
<dbReference type="InterPro" id="IPR004358">
    <property type="entry name" value="Sig_transdc_His_kin-like_C"/>
</dbReference>
<dbReference type="SUPFAM" id="SSF55874">
    <property type="entry name" value="ATPase domain of HSP90 chaperone/DNA topoisomerase II/histidine kinase"/>
    <property type="match status" value="1"/>
</dbReference>
<evidence type="ECO:0000256" key="4">
    <source>
        <dbReference type="ARBA" id="ARBA00022553"/>
    </source>
</evidence>
<comment type="catalytic activity">
    <reaction evidence="1">
        <text>ATP + protein L-histidine = ADP + protein N-phospho-L-histidine.</text>
        <dbReference type="EC" id="2.7.13.3"/>
    </reaction>
</comment>
<dbReference type="InterPro" id="IPR003661">
    <property type="entry name" value="HisK_dim/P_dom"/>
</dbReference>
<dbReference type="SMART" id="SM00388">
    <property type="entry name" value="HisKA"/>
    <property type="match status" value="1"/>
</dbReference>
<evidence type="ECO:0000256" key="1">
    <source>
        <dbReference type="ARBA" id="ARBA00000085"/>
    </source>
</evidence>
<dbReference type="PANTHER" id="PTHR43547:SF2">
    <property type="entry name" value="HYBRID SIGNAL TRANSDUCTION HISTIDINE KINASE C"/>
    <property type="match status" value="1"/>
</dbReference>
<dbReference type="GO" id="GO:0000155">
    <property type="term" value="F:phosphorelay sensor kinase activity"/>
    <property type="evidence" value="ECO:0007669"/>
    <property type="project" value="InterPro"/>
</dbReference>
<protein>
    <recommendedName>
        <fullName evidence="3">histidine kinase</fullName>
        <ecNumber evidence="3">2.7.13.3</ecNumber>
    </recommendedName>
</protein>
<dbReference type="Gene3D" id="1.10.287.130">
    <property type="match status" value="1"/>
</dbReference>
<evidence type="ECO:0000256" key="6">
    <source>
        <dbReference type="ARBA" id="ARBA00023012"/>
    </source>
</evidence>
<evidence type="ECO:0000259" key="8">
    <source>
        <dbReference type="PROSITE" id="PS50109"/>
    </source>
</evidence>
<evidence type="ECO:0000256" key="3">
    <source>
        <dbReference type="ARBA" id="ARBA00012438"/>
    </source>
</evidence>
<dbReference type="PANTHER" id="PTHR43547">
    <property type="entry name" value="TWO-COMPONENT HISTIDINE KINASE"/>
    <property type="match status" value="1"/>
</dbReference>
<accession>A0AAU9CFE9</accession>
<dbReference type="RefSeq" id="WP_265592173.1">
    <property type="nucleotide sequence ID" value="NZ_AP025285.1"/>
</dbReference>
<dbReference type="SUPFAM" id="SSF47384">
    <property type="entry name" value="Homodimeric domain of signal transducing histidine kinase"/>
    <property type="match status" value="1"/>
</dbReference>